<organism evidence="5 6">
    <name type="scientific">Sugiyamaella lignohabitans</name>
    <dbReference type="NCBI Taxonomy" id="796027"/>
    <lineage>
        <taxon>Eukaryota</taxon>
        <taxon>Fungi</taxon>
        <taxon>Dikarya</taxon>
        <taxon>Ascomycota</taxon>
        <taxon>Saccharomycotina</taxon>
        <taxon>Dipodascomycetes</taxon>
        <taxon>Dipodascales</taxon>
        <taxon>Trichomonascaceae</taxon>
        <taxon>Sugiyamaella</taxon>
    </lineage>
</organism>
<feature type="region of interest" description="Disordered" evidence="4">
    <location>
        <begin position="683"/>
        <end position="734"/>
    </location>
</feature>
<dbReference type="PANTHER" id="PTHR12687:SF4">
    <property type="entry name" value="NUCLEOLAR COMPLEX PROTEIN 2 HOMOLOG"/>
    <property type="match status" value="1"/>
</dbReference>
<dbReference type="GO" id="GO:0030691">
    <property type="term" value="C:Noc2p-Noc3p complex"/>
    <property type="evidence" value="ECO:0007669"/>
    <property type="project" value="EnsemblFungi"/>
</dbReference>
<feature type="compositionally biased region" description="Acidic residues" evidence="4">
    <location>
        <begin position="140"/>
        <end position="158"/>
    </location>
</feature>
<dbReference type="InterPro" id="IPR005343">
    <property type="entry name" value="Noc2"/>
</dbReference>
<dbReference type="SUPFAM" id="SSF48371">
    <property type="entry name" value="ARM repeat"/>
    <property type="match status" value="1"/>
</dbReference>
<comment type="subcellular location">
    <subcellularLocation>
        <location evidence="1">Nucleus</location>
    </subcellularLocation>
</comment>
<feature type="compositionally biased region" description="Basic and acidic residues" evidence="4">
    <location>
        <begin position="105"/>
        <end position="132"/>
    </location>
</feature>
<feature type="compositionally biased region" description="Basic and acidic residues" evidence="4">
    <location>
        <begin position="18"/>
        <end position="29"/>
    </location>
</feature>
<dbReference type="GO" id="GO:0005654">
    <property type="term" value="C:nucleoplasm"/>
    <property type="evidence" value="ECO:0007669"/>
    <property type="project" value="EnsemblFungi"/>
</dbReference>
<dbReference type="GO" id="GO:0042273">
    <property type="term" value="P:ribosomal large subunit biogenesis"/>
    <property type="evidence" value="ECO:0007669"/>
    <property type="project" value="EnsemblFungi"/>
</dbReference>
<feature type="compositionally biased region" description="Acidic residues" evidence="4">
    <location>
        <begin position="51"/>
        <end position="64"/>
    </location>
</feature>
<keyword evidence="3" id="KW-0539">Nucleus</keyword>
<name>A0A161HJ68_9ASCO</name>
<proteinExistence type="inferred from homology"/>
<dbReference type="GO" id="GO:0005730">
    <property type="term" value="C:nucleolus"/>
    <property type="evidence" value="ECO:0007669"/>
    <property type="project" value="EnsemblFungi"/>
</dbReference>
<feature type="compositionally biased region" description="Basic residues" evidence="4">
    <location>
        <begin position="162"/>
        <end position="171"/>
    </location>
</feature>
<dbReference type="Pfam" id="PF03715">
    <property type="entry name" value="Noc2"/>
    <property type="match status" value="1"/>
</dbReference>
<dbReference type="PANTHER" id="PTHR12687">
    <property type="entry name" value="NUCLEOLAR COMPLEX 2 AND RAD4-RELATED"/>
    <property type="match status" value="1"/>
</dbReference>
<feature type="region of interest" description="Disordered" evidence="4">
    <location>
        <begin position="1"/>
        <end position="193"/>
    </location>
</feature>
<evidence type="ECO:0000256" key="4">
    <source>
        <dbReference type="SAM" id="MobiDB-lite"/>
    </source>
</evidence>
<feature type="compositionally biased region" description="Basic residues" evidence="4">
    <location>
        <begin position="30"/>
        <end position="44"/>
    </location>
</feature>
<dbReference type="RefSeq" id="XP_018735194.1">
    <property type="nucleotide sequence ID" value="XM_018882957.1"/>
</dbReference>
<feature type="compositionally biased region" description="Basic residues" evidence="4">
    <location>
        <begin position="1"/>
        <end position="17"/>
    </location>
</feature>
<protein>
    <submittedName>
        <fullName evidence="5">Noc2p</fullName>
    </submittedName>
</protein>
<accession>A0A161HJ68</accession>
<dbReference type="Proteomes" id="UP000189580">
    <property type="component" value="Chromosome a"/>
</dbReference>
<feature type="compositionally biased region" description="Acidic residues" evidence="4">
    <location>
        <begin position="177"/>
        <end position="187"/>
    </location>
</feature>
<evidence type="ECO:0000256" key="3">
    <source>
        <dbReference type="ARBA" id="ARBA00023242"/>
    </source>
</evidence>
<dbReference type="KEGG" id="slb:AWJ20_985"/>
<feature type="compositionally biased region" description="Acidic residues" evidence="4">
    <location>
        <begin position="705"/>
        <end position="721"/>
    </location>
</feature>
<dbReference type="GO" id="GO:0030690">
    <property type="term" value="C:Noc1p-Noc2p complex"/>
    <property type="evidence" value="ECO:0007669"/>
    <property type="project" value="EnsemblFungi"/>
</dbReference>
<dbReference type="GeneID" id="30038077"/>
<evidence type="ECO:0000256" key="2">
    <source>
        <dbReference type="ARBA" id="ARBA00005907"/>
    </source>
</evidence>
<evidence type="ECO:0000313" key="5">
    <source>
        <dbReference type="EMBL" id="ANB12717.1"/>
    </source>
</evidence>
<dbReference type="OrthoDB" id="10266662at2759"/>
<dbReference type="AlphaFoldDB" id="A0A161HJ68"/>
<keyword evidence="6" id="KW-1185">Reference proteome</keyword>
<sequence>MAKPSKATKKFQKSHLKRTVDQRRVEQKYKQKHLNGKKKGISSKRGRDNGENDSDEADSEDQQDDDGKTERVFGNDSVEEFLEQDDLVPKMNGKKSKSKKQKAASHKDELASLAEKDPEFYKYLQENDKDLLNFDPDSILGEDDDEEEEAEENDEDEEDKKSSKKSKKSKKSAAADDASEDEEDDSASSEVTAKDVGTWAKSLKEEKSLRALRKVLKAFSAAVHMTENNTNDENEYKYSVTDPEVFNSLMLLALEQGPAVIRFHLPLTKGENGAKSTPVENKKLKSLSSTLRSHLVSLTVLLNGNHNKSTITLILKSVLDLLPYFLSYRNLIKDLVNAVVKVWGSSEDDEARLAAFSFLKTATEAYQKSLLEVVLKSTYGGIVKASRRTTVHTMPSINLMKNSAVTLFGIDATVSYQQGFQFIRQLAVHLRTSISNKTAESYKAIYNWQYCHSLDFWSRVISYYHHNSNKANPLHELIHPLVQITLGAIRLIPTPQYFPLRFYLIRSLLRISQQTGVYIPILPLLMEILSSTIITKQAKPSTLRPLDFDHNIRAGKAYLGTRVYQDGVSEQFIDLVGEFFVLHSKSIAFPELSIPAIIALKRFAKRSKNVKFNKQIQRLVEKLDQNTKFIEQKRNNVDFGPTNKEQVNAFLKDQEWQKTPLGAYIVVQREVREERARILRESLEEEKAEESSRKNKAAAKANGYDESDIEMDLNSESESESEPASASEAESDDE</sequence>
<evidence type="ECO:0000256" key="1">
    <source>
        <dbReference type="ARBA" id="ARBA00004123"/>
    </source>
</evidence>
<gene>
    <name evidence="5" type="primary">NOC2</name>
    <name evidence="5" type="ORF">AWJ20_985</name>
</gene>
<feature type="compositionally biased region" description="Basic residues" evidence="4">
    <location>
        <begin position="92"/>
        <end position="104"/>
    </location>
</feature>
<dbReference type="InterPro" id="IPR016024">
    <property type="entry name" value="ARM-type_fold"/>
</dbReference>
<evidence type="ECO:0000313" key="6">
    <source>
        <dbReference type="Proteomes" id="UP000189580"/>
    </source>
</evidence>
<dbReference type="EMBL" id="CP014501">
    <property type="protein sequence ID" value="ANB12717.1"/>
    <property type="molecule type" value="Genomic_DNA"/>
</dbReference>
<feature type="compositionally biased region" description="Acidic residues" evidence="4">
    <location>
        <begin position="77"/>
        <end position="86"/>
    </location>
</feature>
<reference evidence="5 6" key="1">
    <citation type="submission" date="2016-02" db="EMBL/GenBank/DDBJ databases">
        <title>Complete genome sequence and transcriptome regulation of the pentose utilising yeast Sugiyamaella lignohabitans.</title>
        <authorList>
            <person name="Bellasio M."/>
            <person name="Peymann A."/>
            <person name="Valli M."/>
            <person name="Sipitzky M."/>
            <person name="Graf A."/>
            <person name="Sauer M."/>
            <person name="Marx H."/>
            <person name="Mattanovich D."/>
        </authorList>
    </citation>
    <scope>NUCLEOTIDE SEQUENCE [LARGE SCALE GENOMIC DNA]</scope>
    <source>
        <strain evidence="5 6">CBS 10342</strain>
    </source>
</reference>
<comment type="similarity">
    <text evidence="2">Belongs to the NOC2 family.</text>
</comment>